<evidence type="ECO:0000313" key="3">
    <source>
        <dbReference type="EMBL" id="MBS3063211.1"/>
    </source>
</evidence>
<dbReference type="AlphaFoldDB" id="A0A7J4JDN5"/>
<dbReference type="Gene3D" id="3.40.1440.10">
    <property type="entry name" value="GIY-YIG endonuclease"/>
    <property type="match status" value="1"/>
</dbReference>
<reference evidence="3" key="3">
    <citation type="submission" date="2021-05" db="EMBL/GenBank/DDBJ databases">
        <title>Protein family content uncovers lineage relationships and bacterial pathway maintenance mechanisms in DPANN archaea.</title>
        <authorList>
            <person name="Castelle C.J."/>
            <person name="Meheust R."/>
            <person name="Jaffe A.L."/>
            <person name="Seitz K."/>
            <person name="Gong X."/>
            <person name="Baker B.J."/>
            <person name="Banfield J.F."/>
        </authorList>
    </citation>
    <scope>NUCLEOTIDE SEQUENCE</scope>
    <source>
        <strain evidence="3">RIFCSPLOWO2_01_FULL_58_19</strain>
    </source>
</reference>
<dbReference type="PANTHER" id="PTHR34477">
    <property type="entry name" value="UPF0213 PROTEIN YHBQ"/>
    <property type="match status" value="1"/>
</dbReference>
<dbReference type="SUPFAM" id="SSF82771">
    <property type="entry name" value="GIY-YIG endonuclease"/>
    <property type="match status" value="1"/>
</dbReference>
<evidence type="ECO:0000313" key="4">
    <source>
        <dbReference type="Proteomes" id="UP000564964"/>
    </source>
</evidence>
<evidence type="ECO:0000259" key="1">
    <source>
        <dbReference type="PROSITE" id="PS50164"/>
    </source>
</evidence>
<dbReference type="PANTHER" id="PTHR34477:SF1">
    <property type="entry name" value="UPF0213 PROTEIN YHBQ"/>
    <property type="match status" value="1"/>
</dbReference>
<gene>
    <name evidence="2" type="ORF">HA252_00515</name>
    <name evidence="3" type="ORF">J4203_05015</name>
</gene>
<sequence length="83" mass="9825">MPYFVYLLECRDQSLYCGYTSDLGKRVAAHNAGRGGRYTRTHLPVKLVYSEKARTRLQAMRREREIKGYSRKKKQALIEEKRK</sequence>
<dbReference type="Proteomes" id="UP000564964">
    <property type="component" value="Unassembled WGS sequence"/>
</dbReference>
<dbReference type="InterPro" id="IPR050190">
    <property type="entry name" value="UPF0213_domain"/>
</dbReference>
<dbReference type="InterPro" id="IPR000305">
    <property type="entry name" value="GIY-YIG_endonuc"/>
</dbReference>
<dbReference type="PROSITE" id="PS50164">
    <property type="entry name" value="GIY_YIG"/>
    <property type="match status" value="1"/>
</dbReference>
<dbReference type="Proteomes" id="UP000678237">
    <property type="component" value="Unassembled WGS sequence"/>
</dbReference>
<feature type="domain" description="GIY-YIG" evidence="1">
    <location>
        <begin position="1"/>
        <end position="76"/>
    </location>
</feature>
<reference evidence="3" key="2">
    <citation type="submission" date="2021-03" db="EMBL/GenBank/DDBJ databases">
        <authorList>
            <person name="Jaffe A."/>
        </authorList>
    </citation>
    <scope>NUCLEOTIDE SEQUENCE</scope>
    <source>
        <strain evidence="3">RIFCSPLOWO2_01_FULL_58_19</strain>
    </source>
</reference>
<accession>A0A7J4JDN5</accession>
<dbReference type="InterPro" id="IPR035901">
    <property type="entry name" value="GIY-YIG_endonuc_sf"/>
</dbReference>
<proteinExistence type="predicted"/>
<protein>
    <submittedName>
        <fullName evidence="2">GIY-YIG nuclease family protein</fullName>
    </submittedName>
</protein>
<reference evidence="4" key="1">
    <citation type="journal article" date="2020" name="bioRxiv">
        <title>A rank-normalized archaeal taxonomy based on genome phylogeny resolves widespread incomplete and uneven classifications.</title>
        <authorList>
            <person name="Rinke C."/>
            <person name="Chuvochina M."/>
            <person name="Mussig A.J."/>
            <person name="Chaumeil P.-A."/>
            <person name="Waite D.W."/>
            <person name="Whitman W.B."/>
            <person name="Parks D.H."/>
            <person name="Hugenholtz P."/>
        </authorList>
    </citation>
    <scope>NUCLEOTIDE SEQUENCE [LARGE SCALE GENOMIC DNA]</scope>
</reference>
<organism evidence="2 4">
    <name type="scientific">Candidatus Iainarchaeum sp</name>
    <dbReference type="NCBI Taxonomy" id="3101447"/>
    <lineage>
        <taxon>Archaea</taxon>
        <taxon>Candidatus Iainarchaeota</taxon>
        <taxon>Candidatus Iainarchaeia</taxon>
        <taxon>Candidatus Iainarchaeales</taxon>
        <taxon>Candidatus Iainarchaeaceae</taxon>
        <taxon>Candidatus Iainarchaeum</taxon>
    </lineage>
</organism>
<dbReference type="Pfam" id="PF01541">
    <property type="entry name" value="GIY-YIG"/>
    <property type="match status" value="1"/>
</dbReference>
<name>A0A7J4JDN5_9ARCH</name>
<comment type="caution">
    <text evidence="2">The sequence shown here is derived from an EMBL/GenBank/DDBJ whole genome shotgun (WGS) entry which is preliminary data.</text>
</comment>
<dbReference type="EMBL" id="JAGVWE010000004">
    <property type="protein sequence ID" value="MBS3063211.1"/>
    <property type="molecule type" value="Genomic_DNA"/>
</dbReference>
<dbReference type="CDD" id="cd10456">
    <property type="entry name" value="GIY-YIG_UPF0213"/>
    <property type="match status" value="1"/>
</dbReference>
<evidence type="ECO:0000313" key="2">
    <source>
        <dbReference type="EMBL" id="HIH15871.1"/>
    </source>
</evidence>
<dbReference type="EMBL" id="DUGH01000012">
    <property type="protein sequence ID" value="HIH15871.1"/>
    <property type="molecule type" value="Genomic_DNA"/>
</dbReference>